<reference evidence="5 6" key="1">
    <citation type="journal article" date="2013" name="Genome Announc.">
        <title>Draft Genome Sequence of the Cellulolytic, Mesophilic, Anaerobic Bacterium Clostridium termitidis Strain CT1112 (DSM 5398).</title>
        <authorList>
            <person name="Lal S."/>
            <person name="Ramachandran U."/>
            <person name="Zhang X."/>
            <person name="Munir R."/>
            <person name="Sparling R."/>
            <person name="Levin D.B."/>
        </authorList>
    </citation>
    <scope>NUCLEOTIDE SEQUENCE [LARGE SCALE GENOMIC DNA]</scope>
    <source>
        <strain evidence="5 6">CT1112</strain>
    </source>
</reference>
<sequence length="295" mass="35063">MKFVKFDISTPLSYISSGRFISKGEWCHAKRNIDSFVIIYGIEGTAYIQQAQECFEISPGSTLLLMPQTVHEGYKVSEEVVSYYWCHFYSQTPYEILDEKDLSNEFSLMRFNNFDQQVVLLPLFQAFESIEIIHILFRQLIHSQSFNRHTKYQTNLFLTSLALEITELTILNYYKSNMGNDINSSVFNSVLEWIRINIKKSIHISDIADKYNYNVDYFNRIFKQKTGMSLLRYINDRKLSKAKEMLVNTNYSIKEISYHLGFDDEKYFMKLFKKHEHLTPTQYRNAFYYTHLNNH</sequence>
<dbReference type="GO" id="GO:0003700">
    <property type="term" value="F:DNA-binding transcription factor activity"/>
    <property type="evidence" value="ECO:0007669"/>
    <property type="project" value="InterPro"/>
</dbReference>
<evidence type="ECO:0000313" key="6">
    <source>
        <dbReference type="Proteomes" id="UP000014155"/>
    </source>
</evidence>
<dbReference type="Pfam" id="PF02311">
    <property type="entry name" value="AraC_binding"/>
    <property type="match status" value="1"/>
</dbReference>
<dbReference type="SUPFAM" id="SSF51215">
    <property type="entry name" value="Regulatory protein AraC"/>
    <property type="match status" value="1"/>
</dbReference>
<evidence type="ECO:0000256" key="2">
    <source>
        <dbReference type="ARBA" id="ARBA00023125"/>
    </source>
</evidence>
<dbReference type="InterPro" id="IPR018060">
    <property type="entry name" value="HTH_AraC"/>
</dbReference>
<dbReference type="PRINTS" id="PR00032">
    <property type="entry name" value="HTHARAC"/>
</dbReference>
<dbReference type="Proteomes" id="UP000014155">
    <property type="component" value="Unassembled WGS sequence"/>
</dbReference>
<dbReference type="InterPro" id="IPR009057">
    <property type="entry name" value="Homeodomain-like_sf"/>
</dbReference>
<organism evidence="5 6">
    <name type="scientific">Ruminiclostridium cellobioparum subsp. termitidis CT1112</name>
    <dbReference type="NCBI Taxonomy" id="1195236"/>
    <lineage>
        <taxon>Bacteria</taxon>
        <taxon>Bacillati</taxon>
        <taxon>Bacillota</taxon>
        <taxon>Clostridia</taxon>
        <taxon>Eubacteriales</taxon>
        <taxon>Oscillospiraceae</taxon>
        <taxon>Ruminiclostridium</taxon>
    </lineage>
</organism>
<dbReference type="PANTHER" id="PTHR43280">
    <property type="entry name" value="ARAC-FAMILY TRANSCRIPTIONAL REGULATOR"/>
    <property type="match status" value="1"/>
</dbReference>
<dbReference type="InterPro" id="IPR037923">
    <property type="entry name" value="HTH-like"/>
</dbReference>
<protein>
    <submittedName>
        <fullName evidence="5">AraC family transcriptional regulator</fullName>
    </submittedName>
</protein>
<proteinExistence type="predicted"/>
<dbReference type="AlphaFoldDB" id="S0FHE8"/>
<accession>S0FHE8</accession>
<keyword evidence="3" id="KW-0804">Transcription</keyword>
<name>S0FHE8_RUMCE</name>
<comment type="caution">
    <text evidence="5">The sequence shown here is derived from an EMBL/GenBank/DDBJ whole genome shotgun (WGS) entry which is preliminary data.</text>
</comment>
<keyword evidence="1" id="KW-0805">Transcription regulation</keyword>
<dbReference type="RefSeq" id="WP_004626881.1">
    <property type="nucleotide sequence ID" value="NZ_AORV01000042.1"/>
</dbReference>
<evidence type="ECO:0000256" key="1">
    <source>
        <dbReference type="ARBA" id="ARBA00023015"/>
    </source>
</evidence>
<feature type="domain" description="HTH araC/xylS-type" evidence="4">
    <location>
        <begin position="188"/>
        <end position="286"/>
    </location>
</feature>
<keyword evidence="2" id="KW-0238">DNA-binding</keyword>
<gene>
    <name evidence="5" type="ORF">CTER_3070</name>
</gene>
<evidence type="ECO:0000256" key="3">
    <source>
        <dbReference type="ARBA" id="ARBA00023163"/>
    </source>
</evidence>
<dbReference type="PANTHER" id="PTHR43280:SF34">
    <property type="entry name" value="ARAC-FAMILY TRANSCRIPTIONAL REGULATOR"/>
    <property type="match status" value="1"/>
</dbReference>
<dbReference type="STRING" id="1195236.CTER_3070"/>
<dbReference type="SMART" id="SM00342">
    <property type="entry name" value="HTH_ARAC"/>
    <property type="match status" value="1"/>
</dbReference>
<evidence type="ECO:0000259" key="4">
    <source>
        <dbReference type="PROSITE" id="PS01124"/>
    </source>
</evidence>
<evidence type="ECO:0000313" key="5">
    <source>
        <dbReference type="EMBL" id="EMS71160.1"/>
    </source>
</evidence>
<dbReference type="GO" id="GO:0043565">
    <property type="term" value="F:sequence-specific DNA binding"/>
    <property type="evidence" value="ECO:0007669"/>
    <property type="project" value="InterPro"/>
</dbReference>
<dbReference type="PROSITE" id="PS01124">
    <property type="entry name" value="HTH_ARAC_FAMILY_2"/>
    <property type="match status" value="1"/>
</dbReference>
<dbReference type="Pfam" id="PF12833">
    <property type="entry name" value="HTH_18"/>
    <property type="match status" value="1"/>
</dbReference>
<dbReference type="InterPro" id="IPR020449">
    <property type="entry name" value="Tscrpt_reg_AraC-type_HTH"/>
</dbReference>
<dbReference type="InterPro" id="IPR003313">
    <property type="entry name" value="AraC-bd"/>
</dbReference>
<dbReference type="Gene3D" id="2.60.120.280">
    <property type="entry name" value="Regulatory protein AraC"/>
    <property type="match status" value="1"/>
</dbReference>
<dbReference type="EMBL" id="AORV01000042">
    <property type="protein sequence ID" value="EMS71160.1"/>
    <property type="molecule type" value="Genomic_DNA"/>
</dbReference>
<dbReference type="Gene3D" id="1.10.10.60">
    <property type="entry name" value="Homeodomain-like"/>
    <property type="match status" value="2"/>
</dbReference>
<dbReference type="PATRIC" id="fig|1195236.3.peg.3295"/>
<dbReference type="eggNOG" id="COG2207">
    <property type="taxonomic scope" value="Bacteria"/>
</dbReference>
<dbReference type="SUPFAM" id="SSF46689">
    <property type="entry name" value="Homeodomain-like"/>
    <property type="match status" value="2"/>
</dbReference>
<keyword evidence="6" id="KW-1185">Reference proteome</keyword>